<evidence type="ECO:0000313" key="5">
    <source>
        <dbReference type="Proteomes" id="UP001147746"/>
    </source>
</evidence>
<organism evidence="4 5">
    <name type="scientific">Penicillium atrosanguineum</name>
    <dbReference type="NCBI Taxonomy" id="1132637"/>
    <lineage>
        <taxon>Eukaryota</taxon>
        <taxon>Fungi</taxon>
        <taxon>Dikarya</taxon>
        <taxon>Ascomycota</taxon>
        <taxon>Pezizomycotina</taxon>
        <taxon>Eurotiomycetes</taxon>
        <taxon>Eurotiomycetidae</taxon>
        <taxon>Eurotiales</taxon>
        <taxon>Aspergillaceae</taxon>
        <taxon>Penicillium</taxon>
    </lineage>
</organism>
<dbReference type="Gene3D" id="3.40.50.10540">
    <property type="entry name" value="Crotonobetainyl-coa:carnitine coa-transferase, domain 1"/>
    <property type="match status" value="1"/>
</dbReference>
<proteinExistence type="inferred from homology"/>
<dbReference type="AlphaFoldDB" id="A0A9W9PX77"/>
<evidence type="ECO:0000256" key="2">
    <source>
        <dbReference type="ARBA" id="ARBA00022679"/>
    </source>
</evidence>
<protein>
    <submittedName>
        <fullName evidence="4">Uncharacterized protein</fullName>
    </submittedName>
</protein>
<dbReference type="SUPFAM" id="SSF89796">
    <property type="entry name" value="CoA-transferase family III (CaiB/BaiF)"/>
    <property type="match status" value="1"/>
</dbReference>
<feature type="chain" id="PRO_5040957261" evidence="3">
    <location>
        <begin position="20"/>
        <end position="446"/>
    </location>
</feature>
<dbReference type="InterPro" id="IPR050483">
    <property type="entry name" value="CoA-transferase_III_domain"/>
</dbReference>
<accession>A0A9W9PX77</accession>
<gene>
    <name evidence="4" type="ORF">N7476_005451</name>
</gene>
<reference evidence="4" key="1">
    <citation type="submission" date="2022-12" db="EMBL/GenBank/DDBJ databases">
        <authorList>
            <person name="Petersen C."/>
        </authorList>
    </citation>
    <scope>NUCLEOTIDE SEQUENCE</scope>
    <source>
        <strain evidence="4">IBT 21472</strain>
    </source>
</reference>
<dbReference type="InterPro" id="IPR044855">
    <property type="entry name" value="CoA-Trfase_III_dom3_sf"/>
</dbReference>
<dbReference type="PANTHER" id="PTHR48207">
    <property type="entry name" value="SUCCINATE--HYDROXYMETHYLGLUTARATE COA-TRANSFERASE"/>
    <property type="match status" value="1"/>
</dbReference>
<dbReference type="InterPro" id="IPR023606">
    <property type="entry name" value="CoA-Trfase_III_dom_1_sf"/>
</dbReference>
<evidence type="ECO:0000256" key="3">
    <source>
        <dbReference type="SAM" id="SignalP"/>
    </source>
</evidence>
<dbReference type="PANTHER" id="PTHR48207:SF3">
    <property type="entry name" value="SUCCINATE--HYDROXYMETHYLGLUTARATE COA-TRANSFERASE"/>
    <property type="match status" value="1"/>
</dbReference>
<dbReference type="GO" id="GO:0047369">
    <property type="term" value="F:succinate-hydroxymethylglutarate CoA-transferase activity"/>
    <property type="evidence" value="ECO:0007669"/>
    <property type="project" value="TreeGrafter"/>
</dbReference>
<dbReference type="OrthoDB" id="5863171at2759"/>
<sequence length="446" mass="48442">MPFLMSGFWLSRTASVVRAAPALARPGRLGFIRELTTTPNAKKLPLAGVRVLDMSRVLAGPYCTQILGDLGAEIIKVEHPVRGDDTRAWGPPFAAYKDGREGTGESAYYLSVNRNKKSLGLSFAHPEGVEVLHQLARDCDVLVENYLPGSLKKYNLDYETIRKINPRLIYTSITGYGQTGPYSNRPGFDVMVEAEFGLMHLTGTRDGPPVKVGVAVTDLTTGLYACNSIMAALLARANTGEGQHLDVCLSDCQVATLANMGESVLISGEKDSGRWGTAHPSVVPYQGFKTADGDIFVGGANDRLFGILCDKIGKPEWKTDTRFVSNNERVNNRAALEPLIEAELVKRTTKRWQEIFEGSGLPYAAVNDIQGTMNHEHVQARGMVQSIDHPACGSIKVISPPVKYSNAEPSIRSPPPLLGEHTNEVLRDIGISAEQVEELRGKGVVA</sequence>
<evidence type="ECO:0000313" key="4">
    <source>
        <dbReference type="EMBL" id="KAJ5315144.1"/>
    </source>
</evidence>
<reference evidence="4" key="2">
    <citation type="journal article" date="2023" name="IMA Fungus">
        <title>Comparative genomic study of the Penicillium genus elucidates a diverse pangenome and 15 lateral gene transfer events.</title>
        <authorList>
            <person name="Petersen C."/>
            <person name="Sorensen T."/>
            <person name="Nielsen M.R."/>
            <person name="Sondergaard T.E."/>
            <person name="Sorensen J.L."/>
            <person name="Fitzpatrick D.A."/>
            <person name="Frisvad J.C."/>
            <person name="Nielsen K.L."/>
        </authorList>
    </citation>
    <scope>NUCLEOTIDE SEQUENCE</scope>
    <source>
        <strain evidence="4">IBT 21472</strain>
    </source>
</reference>
<dbReference type="GO" id="GO:0005739">
    <property type="term" value="C:mitochondrion"/>
    <property type="evidence" value="ECO:0007669"/>
    <property type="project" value="TreeGrafter"/>
</dbReference>
<keyword evidence="2" id="KW-0808">Transferase</keyword>
<dbReference type="Proteomes" id="UP001147746">
    <property type="component" value="Unassembled WGS sequence"/>
</dbReference>
<evidence type="ECO:0000256" key="1">
    <source>
        <dbReference type="ARBA" id="ARBA00008383"/>
    </source>
</evidence>
<name>A0A9W9PX77_9EURO</name>
<comment type="caution">
    <text evidence="4">The sequence shown here is derived from an EMBL/GenBank/DDBJ whole genome shotgun (WGS) entry which is preliminary data.</text>
</comment>
<feature type="signal peptide" evidence="3">
    <location>
        <begin position="1"/>
        <end position="19"/>
    </location>
</feature>
<dbReference type="Gene3D" id="3.30.1540.10">
    <property type="entry name" value="formyl-coa transferase, domain 3"/>
    <property type="match status" value="1"/>
</dbReference>
<comment type="similarity">
    <text evidence="1">Belongs to the CoA-transferase III family.</text>
</comment>
<dbReference type="InterPro" id="IPR003673">
    <property type="entry name" value="CoA-Trfase_fam_III"/>
</dbReference>
<dbReference type="Pfam" id="PF02515">
    <property type="entry name" value="CoA_transf_3"/>
    <property type="match status" value="1"/>
</dbReference>
<keyword evidence="5" id="KW-1185">Reference proteome</keyword>
<keyword evidence="3" id="KW-0732">Signal</keyword>
<dbReference type="EMBL" id="JAPZBO010000005">
    <property type="protein sequence ID" value="KAJ5315144.1"/>
    <property type="molecule type" value="Genomic_DNA"/>
</dbReference>